<evidence type="ECO:0000313" key="1">
    <source>
        <dbReference type="EMBL" id="KAE8098853.1"/>
    </source>
</evidence>
<dbReference type="Gene3D" id="2.120.10.80">
    <property type="entry name" value="Kelch-type beta propeller"/>
    <property type="match status" value="1"/>
</dbReference>
<dbReference type="InterPro" id="IPR015915">
    <property type="entry name" value="Kelch-typ_b-propeller"/>
</dbReference>
<organism evidence="1 2">
    <name type="scientific">Carpinus fangiana</name>
    <dbReference type="NCBI Taxonomy" id="176857"/>
    <lineage>
        <taxon>Eukaryota</taxon>
        <taxon>Viridiplantae</taxon>
        <taxon>Streptophyta</taxon>
        <taxon>Embryophyta</taxon>
        <taxon>Tracheophyta</taxon>
        <taxon>Spermatophyta</taxon>
        <taxon>Magnoliopsida</taxon>
        <taxon>eudicotyledons</taxon>
        <taxon>Gunneridae</taxon>
        <taxon>Pentapetalae</taxon>
        <taxon>rosids</taxon>
        <taxon>fabids</taxon>
        <taxon>Fagales</taxon>
        <taxon>Betulaceae</taxon>
        <taxon>Carpinus</taxon>
    </lineage>
</organism>
<gene>
    <name evidence="1" type="ORF">FH972_016887</name>
</gene>
<reference evidence="1 2" key="1">
    <citation type="submission" date="2019-06" db="EMBL/GenBank/DDBJ databases">
        <title>A chromosomal-level reference genome of Carpinus fangiana (Coryloideae, Betulaceae).</title>
        <authorList>
            <person name="Yang X."/>
            <person name="Wang Z."/>
            <person name="Zhang L."/>
            <person name="Hao G."/>
            <person name="Liu J."/>
            <person name="Yang Y."/>
        </authorList>
    </citation>
    <scope>NUCLEOTIDE SEQUENCE [LARGE SCALE GENOMIC DNA]</scope>
    <source>
        <strain evidence="1">Cfa_2016G</strain>
        <tissue evidence="1">Leaf</tissue>
    </source>
</reference>
<dbReference type="EMBL" id="CM017327">
    <property type="protein sequence ID" value="KAE8098853.1"/>
    <property type="molecule type" value="Genomic_DNA"/>
</dbReference>
<proteinExistence type="predicted"/>
<dbReference type="AlphaFoldDB" id="A0A5N6RII0"/>
<accession>A0A5N6RII0</accession>
<evidence type="ECO:0008006" key="3">
    <source>
        <dbReference type="Google" id="ProtNLM"/>
    </source>
</evidence>
<protein>
    <recommendedName>
        <fullName evidence="3">F-box associated domain-containing protein</fullName>
    </recommendedName>
</protein>
<sequence>MRQLWPRPNLAHSTDFGNSPNPKIPNLFFVSGPYISTRPPSSQALCEFVFSIPMPIPFLSWLFRSWSFPTPSSIADPSPSGTARNFCPRTCEIAICMPVFHESVMTGRWYVIPIGVDAGGMFIREERTIKPFWEGHHTFDFSFAALGSTIYCFGPDDSVFKLDAIGPMTDGWIHAPSMNTRRNQPHKLVLGSKLYVLGSDRRDLDFYAEVFDPVINKWVVLPEPPYKMSYFIISAALENPNRILVASKLPQAPSEGCSYDNLSAVFFVYDVGHGDWKTLEPAQRKIHRSCPFGLFGIAQAVGNFLYWITKDLGVALL</sequence>
<dbReference type="Proteomes" id="UP000327013">
    <property type="component" value="Chromosome 7"/>
</dbReference>
<dbReference type="InterPro" id="IPR050354">
    <property type="entry name" value="F-box/kelch-repeat_ARATH"/>
</dbReference>
<evidence type="ECO:0000313" key="2">
    <source>
        <dbReference type="Proteomes" id="UP000327013"/>
    </source>
</evidence>
<dbReference type="SUPFAM" id="SSF117281">
    <property type="entry name" value="Kelch motif"/>
    <property type="match status" value="1"/>
</dbReference>
<dbReference type="PANTHER" id="PTHR24414">
    <property type="entry name" value="F-BOX/KELCH-REPEAT PROTEIN SKIP4"/>
    <property type="match status" value="1"/>
</dbReference>
<keyword evidence="2" id="KW-1185">Reference proteome</keyword>
<dbReference type="OrthoDB" id="1613012at2759"/>
<name>A0A5N6RII0_9ROSI</name>
<dbReference type="PANTHER" id="PTHR24414:SF23">
    <property type="entry name" value="F-BOX_KELCH-REPEAT PROTEIN SKIP6"/>
    <property type="match status" value="1"/>
</dbReference>